<accession>A0A8I6RL91</accession>
<dbReference type="PANTHER" id="PTHR12461">
    <property type="entry name" value="HYPOXIA-INDUCIBLE FACTOR 1 ALPHA INHIBITOR-RELATED"/>
    <property type="match status" value="1"/>
</dbReference>
<dbReference type="SUPFAM" id="SSF51197">
    <property type="entry name" value="Clavaminate synthase-like"/>
    <property type="match status" value="1"/>
</dbReference>
<dbReference type="PANTHER" id="PTHR12461:SF105">
    <property type="entry name" value="HYPOXIA-INDUCIBLE FACTOR 1-ALPHA INHIBITOR"/>
    <property type="match status" value="1"/>
</dbReference>
<protein>
    <recommendedName>
        <fullName evidence="1">JmjC domain-containing protein</fullName>
    </recommendedName>
</protein>
<dbReference type="InterPro" id="IPR014710">
    <property type="entry name" value="RmlC-like_jellyroll"/>
</dbReference>
<feature type="domain" description="JmjC" evidence="1">
    <location>
        <begin position="125"/>
        <end position="295"/>
    </location>
</feature>
<dbReference type="InterPro" id="IPR003347">
    <property type="entry name" value="JmjC_dom"/>
</dbReference>
<name>A0A8I6RL91_CIMLE</name>
<dbReference type="GO" id="GO:0036139">
    <property type="term" value="F:peptidyl-histidine dioxygenase activity"/>
    <property type="evidence" value="ECO:0007669"/>
    <property type="project" value="TreeGrafter"/>
</dbReference>
<dbReference type="GO" id="GO:0005737">
    <property type="term" value="C:cytoplasm"/>
    <property type="evidence" value="ECO:0007669"/>
    <property type="project" value="TreeGrafter"/>
</dbReference>
<dbReference type="Pfam" id="PF13621">
    <property type="entry name" value="Cupin_8"/>
    <property type="match status" value="1"/>
</dbReference>
<dbReference type="GO" id="GO:0071532">
    <property type="term" value="F:ankyrin repeat binding"/>
    <property type="evidence" value="ECO:0007669"/>
    <property type="project" value="TreeGrafter"/>
</dbReference>
<dbReference type="Proteomes" id="UP000494040">
    <property type="component" value="Unassembled WGS sequence"/>
</dbReference>
<sequence>MDAVPDRWDESQLRSYDIPLTTIPKYDVQDPRVEELISQHKPVVIMNSGLVASAMKWDINYLANHMSNTSCTVIISKNHKFKYYDVRTVLPSVKAKFTPPTRQMTMKVADFAKRLKEWKKGDERFYLQQILNNTVGPGIVHDFLKFRWDWIRGIQKKMRWGELTSNLLLIGMEGNVTPCHYDEQENIFAQVRGFKRFILFPPEQFACFYPHPVYHPHDRQSQVDFDSPDLEKFPKFAEVRGEEAIVGPGDILYIPIYWWHHVESLMNGGYTVSVNFWCKAGPIGEIIYPLRGDQKVTIMRNIEKTLVEALKDPEDVGPLLRAIVLGRYTEESEEI</sequence>
<dbReference type="AlphaFoldDB" id="A0A8I6RL91"/>
<evidence type="ECO:0000259" key="1">
    <source>
        <dbReference type="PROSITE" id="PS51184"/>
    </source>
</evidence>
<dbReference type="FunFam" id="2.60.120.10:FF:000042">
    <property type="entry name" value="Hypoxia-inducible factor 1-alpha inhibitor"/>
    <property type="match status" value="1"/>
</dbReference>
<proteinExistence type="predicted"/>
<dbReference type="GO" id="GO:0036140">
    <property type="term" value="F:[protein]-asparagine 3-dioxygenase activity"/>
    <property type="evidence" value="ECO:0007669"/>
    <property type="project" value="TreeGrafter"/>
</dbReference>
<dbReference type="Gene3D" id="2.60.120.10">
    <property type="entry name" value="Jelly Rolls"/>
    <property type="match status" value="1"/>
</dbReference>
<dbReference type="EnsemblMetazoa" id="XM_014392021.2">
    <property type="protein sequence ID" value="XP_014247507.1"/>
    <property type="gene ID" value="LOC106665541"/>
</dbReference>
<dbReference type="PROSITE" id="PS51184">
    <property type="entry name" value="JMJC"/>
    <property type="match status" value="1"/>
</dbReference>
<dbReference type="SMART" id="SM00558">
    <property type="entry name" value="JmjC"/>
    <property type="match status" value="1"/>
</dbReference>
<dbReference type="GO" id="GO:0005634">
    <property type="term" value="C:nucleus"/>
    <property type="evidence" value="ECO:0007669"/>
    <property type="project" value="TreeGrafter"/>
</dbReference>
<evidence type="ECO:0000313" key="2">
    <source>
        <dbReference type="EnsemblMetazoa" id="XP_014247507.1"/>
    </source>
</evidence>
<keyword evidence="3" id="KW-1185">Reference proteome</keyword>
<dbReference type="InterPro" id="IPR041667">
    <property type="entry name" value="Cupin_8"/>
</dbReference>
<dbReference type="Gene3D" id="1.10.287.1010">
    <property type="entry name" value="Clavaminate synthase-like"/>
    <property type="match status" value="1"/>
</dbReference>
<dbReference type="OMA" id="QNIVGYE"/>
<dbReference type="RefSeq" id="XP_014247507.1">
    <property type="nucleotide sequence ID" value="XM_014392021.2"/>
</dbReference>
<dbReference type="KEGG" id="clec:106665541"/>
<dbReference type="InterPro" id="IPR027452">
    <property type="entry name" value="FIH-1_dom_II"/>
</dbReference>
<evidence type="ECO:0000313" key="3">
    <source>
        <dbReference type="Proteomes" id="UP000494040"/>
    </source>
</evidence>
<dbReference type="GO" id="GO:0045746">
    <property type="term" value="P:negative regulation of Notch signaling pathway"/>
    <property type="evidence" value="ECO:0007669"/>
    <property type="project" value="TreeGrafter"/>
</dbReference>
<dbReference type="GeneID" id="106665541"/>
<organism evidence="2 3">
    <name type="scientific">Cimex lectularius</name>
    <name type="common">Bed bug</name>
    <name type="synonym">Acanthia lectularia</name>
    <dbReference type="NCBI Taxonomy" id="79782"/>
    <lineage>
        <taxon>Eukaryota</taxon>
        <taxon>Metazoa</taxon>
        <taxon>Ecdysozoa</taxon>
        <taxon>Arthropoda</taxon>
        <taxon>Hexapoda</taxon>
        <taxon>Insecta</taxon>
        <taxon>Pterygota</taxon>
        <taxon>Neoptera</taxon>
        <taxon>Paraneoptera</taxon>
        <taxon>Hemiptera</taxon>
        <taxon>Heteroptera</taxon>
        <taxon>Panheteroptera</taxon>
        <taxon>Cimicomorpha</taxon>
        <taxon>Cimicidae</taxon>
        <taxon>Cimex</taxon>
    </lineage>
</organism>
<reference evidence="2" key="1">
    <citation type="submission" date="2022-01" db="UniProtKB">
        <authorList>
            <consortium name="EnsemblMetazoa"/>
        </authorList>
    </citation>
    <scope>IDENTIFICATION</scope>
</reference>
<dbReference type="OrthoDB" id="47172at2759"/>